<evidence type="ECO:0000256" key="2">
    <source>
        <dbReference type="SAM" id="SignalP"/>
    </source>
</evidence>
<dbReference type="AlphaFoldDB" id="G8RK94"/>
<feature type="chain" id="PRO_5038345770" description="Lipoprotein" evidence="2">
    <location>
        <begin position="21"/>
        <end position="170"/>
    </location>
</feature>
<proteinExistence type="predicted"/>
<dbReference type="Proteomes" id="UP000005442">
    <property type="component" value="Chromosome"/>
</dbReference>
<name>G8RK94_MYCRN</name>
<evidence type="ECO:0000313" key="4">
    <source>
        <dbReference type="Proteomes" id="UP000005442"/>
    </source>
</evidence>
<dbReference type="OrthoDB" id="4749256at2"/>
<keyword evidence="4" id="KW-1185">Reference proteome</keyword>
<feature type="signal peptide" evidence="2">
    <location>
        <begin position="1"/>
        <end position="20"/>
    </location>
</feature>
<dbReference type="PATRIC" id="fig|710685.3.peg.1712"/>
<organism evidence="3 4">
    <name type="scientific">Mycolicibacterium rhodesiae (strain NBB3)</name>
    <name type="common">Mycobacterium rhodesiae</name>
    <dbReference type="NCBI Taxonomy" id="710685"/>
    <lineage>
        <taxon>Bacteria</taxon>
        <taxon>Bacillati</taxon>
        <taxon>Actinomycetota</taxon>
        <taxon>Actinomycetes</taxon>
        <taxon>Mycobacteriales</taxon>
        <taxon>Mycobacteriaceae</taxon>
        <taxon>Mycolicibacterium</taxon>
    </lineage>
</organism>
<evidence type="ECO:0008006" key="5">
    <source>
        <dbReference type="Google" id="ProtNLM"/>
    </source>
</evidence>
<protein>
    <recommendedName>
        <fullName evidence="5">Lipoprotein</fullName>
    </recommendedName>
</protein>
<feature type="region of interest" description="Disordered" evidence="1">
    <location>
        <begin position="45"/>
        <end position="83"/>
    </location>
</feature>
<dbReference type="eggNOG" id="ENOG5031ZD7">
    <property type="taxonomic scope" value="Bacteria"/>
</dbReference>
<gene>
    <name evidence="3" type="ordered locus">MycrhN_1705</name>
</gene>
<dbReference type="RefSeq" id="WP_014210133.1">
    <property type="nucleotide sequence ID" value="NC_016604.1"/>
</dbReference>
<sequence>MILSRYAAVPALLLIGLVTAACGGSGESNSTTVTETVSASATLTSVPTTSVARSPTTPSVDLQSLIPTPANSQRTDGPESIQESGTHKHFLVNGSPNEVMDVYRTALEGAGWTVVVENAGGGGGGGGATYTGSNGDAYGVFVGGGYGSTTDVNSCAWPAKPSNTNCGSNN</sequence>
<keyword evidence="2" id="KW-0732">Signal</keyword>
<reference evidence="3 4" key="1">
    <citation type="submission" date="2011-12" db="EMBL/GenBank/DDBJ databases">
        <title>Complete sequence of Mycobacterium rhodesiae NBB3.</title>
        <authorList>
            <consortium name="US DOE Joint Genome Institute"/>
            <person name="Lucas S."/>
            <person name="Han J."/>
            <person name="Lapidus A."/>
            <person name="Cheng J.-F."/>
            <person name="Goodwin L."/>
            <person name="Pitluck S."/>
            <person name="Peters L."/>
            <person name="Mikhailova N."/>
            <person name="Gu W."/>
            <person name="Detter J.C."/>
            <person name="Han C."/>
            <person name="Tapia R."/>
            <person name="Land M."/>
            <person name="Hauser L."/>
            <person name="Kyrpides N."/>
            <person name="Ivanova N."/>
            <person name="Pagani I."/>
            <person name="Mattes T."/>
            <person name="Holmes A."/>
            <person name="Rutledge P."/>
            <person name="Paulsen I."/>
            <person name="Coleman N."/>
            <person name="Woyke T."/>
        </authorList>
    </citation>
    <scope>NUCLEOTIDE SEQUENCE [LARGE SCALE GENOMIC DNA]</scope>
    <source>
        <strain evidence="3 4">NBB3</strain>
    </source>
</reference>
<evidence type="ECO:0000313" key="3">
    <source>
        <dbReference type="EMBL" id="AEV72319.1"/>
    </source>
</evidence>
<evidence type="ECO:0000256" key="1">
    <source>
        <dbReference type="SAM" id="MobiDB-lite"/>
    </source>
</evidence>
<dbReference type="HOGENOM" id="CLU_133760_0_0_11"/>
<dbReference type="STRING" id="710685.MycrhN_1705"/>
<accession>G8RK94</accession>
<dbReference type="KEGG" id="mrh:MycrhN_1705"/>
<dbReference type="EMBL" id="CP003169">
    <property type="protein sequence ID" value="AEV72319.1"/>
    <property type="molecule type" value="Genomic_DNA"/>
</dbReference>
<dbReference type="PROSITE" id="PS51257">
    <property type="entry name" value="PROKAR_LIPOPROTEIN"/>
    <property type="match status" value="1"/>
</dbReference>
<feature type="compositionally biased region" description="Polar residues" evidence="1">
    <location>
        <begin position="53"/>
        <end position="75"/>
    </location>
</feature>